<accession>A0ABW5BRK8</accession>
<dbReference type="Pfam" id="PF10086">
    <property type="entry name" value="YhfC"/>
    <property type="match status" value="1"/>
</dbReference>
<keyword evidence="1" id="KW-0812">Transmembrane</keyword>
<comment type="caution">
    <text evidence="2">The sequence shown here is derived from an EMBL/GenBank/DDBJ whole genome shotgun (WGS) entry which is preliminary data.</text>
</comment>
<keyword evidence="2" id="KW-0378">Hydrolase</keyword>
<proteinExistence type="predicted"/>
<evidence type="ECO:0000313" key="3">
    <source>
        <dbReference type="Proteomes" id="UP001597318"/>
    </source>
</evidence>
<dbReference type="PIRSF" id="PIRSF033101">
    <property type="entry name" value="UCP033101"/>
    <property type="match status" value="1"/>
</dbReference>
<keyword evidence="1" id="KW-1133">Transmembrane helix</keyword>
<dbReference type="InterPro" id="IPR011397">
    <property type="entry name" value="YhfC"/>
</dbReference>
<reference evidence="3" key="1">
    <citation type="journal article" date="2019" name="Int. J. Syst. Evol. Microbiol.">
        <title>The Global Catalogue of Microorganisms (GCM) 10K type strain sequencing project: providing services to taxonomists for standard genome sequencing and annotation.</title>
        <authorList>
            <consortium name="The Broad Institute Genomics Platform"/>
            <consortium name="The Broad Institute Genome Sequencing Center for Infectious Disease"/>
            <person name="Wu L."/>
            <person name="Ma J."/>
        </authorList>
    </citation>
    <scope>NUCLEOTIDE SEQUENCE [LARGE SCALE GENOMIC DNA]</scope>
    <source>
        <strain evidence="3">CGMCC 1.15474</strain>
    </source>
</reference>
<evidence type="ECO:0000256" key="1">
    <source>
        <dbReference type="SAM" id="Phobius"/>
    </source>
</evidence>
<feature type="transmembrane region" description="Helical" evidence="1">
    <location>
        <begin position="111"/>
        <end position="136"/>
    </location>
</feature>
<dbReference type="RefSeq" id="WP_247341886.1">
    <property type="nucleotide sequence ID" value="NZ_CP095550.1"/>
</dbReference>
<evidence type="ECO:0000313" key="2">
    <source>
        <dbReference type="EMBL" id="MFD2212717.1"/>
    </source>
</evidence>
<name>A0ABW5BRK8_9BACI</name>
<sequence>MISNLTIISMFFPVIFSFILFVGLILFFRNKIGISVKPIIIGGVGFFVITQVLEKLLHLVVITSFPNYADHPWLFGLYGGMAAGVFEELGRFLLFTWILKKYRSYKDGVSFGIGWGGIEAVILNLLTVVPLIIFAFMMNAGTFEATIGSQMNSHQMELLRNSVLDHSVLDSFYIIIERLFVVFLQIALSILVLYAVLKKKFSYVVLAIFIHAAVDFPAVFYQTGHLTQLWIIEAYLAVIAFLSFIFIKKAKHWF</sequence>
<feature type="transmembrane region" description="Helical" evidence="1">
    <location>
        <begin position="73"/>
        <end position="99"/>
    </location>
</feature>
<keyword evidence="3" id="KW-1185">Reference proteome</keyword>
<keyword evidence="2" id="KW-0482">Metalloprotease</keyword>
<keyword evidence="2" id="KW-0645">Protease</keyword>
<keyword evidence="1" id="KW-0472">Membrane</keyword>
<dbReference type="GO" id="GO:0008237">
    <property type="term" value="F:metallopeptidase activity"/>
    <property type="evidence" value="ECO:0007669"/>
    <property type="project" value="UniProtKB-KW"/>
</dbReference>
<dbReference type="Proteomes" id="UP001597318">
    <property type="component" value="Unassembled WGS sequence"/>
</dbReference>
<organism evidence="2 3">
    <name type="scientific">Metabacillus endolithicus</name>
    <dbReference type="NCBI Taxonomy" id="1535204"/>
    <lineage>
        <taxon>Bacteria</taxon>
        <taxon>Bacillati</taxon>
        <taxon>Bacillota</taxon>
        <taxon>Bacilli</taxon>
        <taxon>Bacillales</taxon>
        <taxon>Bacillaceae</taxon>
        <taxon>Metabacillus</taxon>
    </lineage>
</organism>
<feature type="transmembrane region" description="Helical" evidence="1">
    <location>
        <begin position="172"/>
        <end position="196"/>
    </location>
</feature>
<protein>
    <submittedName>
        <fullName evidence="2">YhfC family intramembrane metalloprotease</fullName>
    </submittedName>
</protein>
<dbReference type="EMBL" id="JBHUIK010000001">
    <property type="protein sequence ID" value="MFD2212717.1"/>
    <property type="molecule type" value="Genomic_DNA"/>
</dbReference>
<feature type="transmembrane region" description="Helical" evidence="1">
    <location>
        <begin position="227"/>
        <end position="247"/>
    </location>
</feature>
<feature type="transmembrane region" description="Helical" evidence="1">
    <location>
        <begin position="6"/>
        <end position="27"/>
    </location>
</feature>
<gene>
    <name evidence="2" type="ORF">ACFSKK_03215</name>
</gene>
<feature type="transmembrane region" description="Helical" evidence="1">
    <location>
        <begin position="34"/>
        <end position="53"/>
    </location>
</feature>
<feature type="transmembrane region" description="Helical" evidence="1">
    <location>
        <begin position="203"/>
        <end position="221"/>
    </location>
</feature>